<keyword evidence="1" id="KW-0802">TPR repeat</keyword>
<evidence type="ECO:0000259" key="2">
    <source>
        <dbReference type="Pfam" id="PF12770"/>
    </source>
</evidence>
<dbReference type="PANTHER" id="PTHR10098">
    <property type="entry name" value="RAPSYN-RELATED"/>
    <property type="match status" value="1"/>
</dbReference>
<evidence type="ECO:0000313" key="3">
    <source>
        <dbReference type="EMBL" id="QDL08350.1"/>
    </source>
</evidence>
<evidence type="ECO:0000256" key="1">
    <source>
        <dbReference type="PROSITE-ProRule" id="PRU00339"/>
    </source>
</evidence>
<dbReference type="SMART" id="SM00028">
    <property type="entry name" value="TPR"/>
    <property type="match status" value="10"/>
</dbReference>
<dbReference type="EMBL" id="CP030118">
    <property type="protein sequence ID" value="QDL08350.1"/>
    <property type="molecule type" value="Genomic_DNA"/>
</dbReference>
<reference evidence="3 4" key="1">
    <citation type="submission" date="2018-06" db="EMBL/GenBank/DDBJ databases">
        <title>Comparative genomics of Brasilonema spp. strains.</title>
        <authorList>
            <person name="Alvarenga D.O."/>
            <person name="Fiore M.F."/>
            <person name="Varani A.M."/>
        </authorList>
    </citation>
    <scope>NUCLEOTIDE SEQUENCE [LARGE SCALE GENOMIC DNA]</scope>
    <source>
        <strain evidence="3 4">CENA114</strain>
    </source>
</reference>
<dbReference type="PANTHER" id="PTHR10098:SF108">
    <property type="entry name" value="TETRATRICOPEPTIDE REPEAT PROTEIN 28"/>
    <property type="match status" value="1"/>
</dbReference>
<dbReference type="InterPro" id="IPR019734">
    <property type="entry name" value="TPR_rpt"/>
</dbReference>
<sequence length="986" mass="110934">MNNSLILNMNEQSRQPYLNLIEAVLNCFTGEEPKIISANQNLIDARLVQIMLDYATNLATRNDIQTFERLIKIVVNLLVTLRNANFENQEFSKAIKYYEQLLTICQQKSYQQIEIILLYYIRFFYRYTNDYAKAIELSKRLLVIAQSFKNSFLQAETLFHLGIDYQGLRDLDSARNNYERGLAIAEQINSEASKKLQVDILNTLGHSYNPPYSWDLGKAIETCTKSLRIAQQIGDRHGEAVALTCIGKAHYWAPGQWRNFPEAIKCYKQAKDIFQETGDLEKEVDALYHLQDSYYYTSNYGEAIKSNKELLAIAQDLKNDLLQASALFCLATDYQALNQLADAKKHYQQSLDITSKLDLEVGGELKVNSLQGLGSYYTRKRELAEAEKYYQESLDIAEEILDIASNKNNEPLRNMALQKKANALQPLAGIYYNQGKLDQASDFNEQSLTLKQQLQDQIGTGNSIGFRGSIYLAQGRYTEALNEFNQSLEIMRELKNYSGEASTLTDIAVALLYLGQIEEAQRKLSEGIELWESVRGKLEDRDDFKVSIFEQQARTYQLLQAALIDQKKPLAALEIAERGRARALVELLNKGLSGQSAEQKIDTLPSVKQIIQIAHQHNATLVEYSILWSSTLLIWVVKPSDEDKIAFRQVDLQPLLQEFNTSLEKLVEIARESIGVWGTRFVDSDGNDSDKDVQGNNKQLQQLYKILIEPIANLLPKDPDERVIFIPQNSLFLVPFPALQDASGKYLIEQHTILTAPSIQVLELTRQHQQQVQKMELQDVLVVGNPTMPLFKSHQLSPLPGAEQEAKQIAPLLNTKAFIGDKATKVAIIERMPTAGIIHLATHGLFNDVDESKIPGAIALAPLGTDDGWLTATEIMNLNMPKAELVVLSACNTGQGRLTGDGVIGLSRSFISKGVPSVIVSLWAISDDSTAFLMTQFYQNLQQKLDKATALRNAMLATKQKYASPLQWAAFTLIGEAKQSIFQEAV</sequence>
<feature type="repeat" description="TPR" evidence="1">
    <location>
        <begin position="461"/>
        <end position="494"/>
    </location>
</feature>
<gene>
    <name evidence="3" type="ORF">DP114_10970</name>
</gene>
<keyword evidence="4" id="KW-1185">Reference proteome</keyword>
<dbReference type="InterPro" id="IPR024983">
    <property type="entry name" value="CHAT_dom"/>
</dbReference>
<dbReference type="PROSITE" id="PS50005">
    <property type="entry name" value="TPR"/>
    <property type="match status" value="3"/>
</dbReference>
<feature type="domain" description="CHAT" evidence="2">
    <location>
        <begin position="699"/>
        <end position="976"/>
    </location>
</feature>
<dbReference type="KEGG" id="bsen:DP114_10970"/>
<dbReference type="Pfam" id="PF13424">
    <property type="entry name" value="TPR_12"/>
    <property type="match status" value="3"/>
</dbReference>
<protein>
    <submittedName>
        <fullName evidence="3">Fis family transcriptional regulator</fullName>
    </submittedName>
</protein>
<dbReference type="Gene3D" id="1.25.40.10">
    <property type="entry name" value="Tetratricopeptide repeat domain"/>
    <property type="match status" value="3"/>
</dbReference>
<feature type="repeat" description="TPR" evidence="1">
    <location>
        <begin position="367"/>
        <end position="400"/>
    </location>
</feature>
<evidence type="ECO:0000313" key="4">
    <source>
        <dbReference type="Proteomes" id="UP000503129"/>
    </source>
</evidence>
<name>A0A856MDG5_9CYAN</name>
<proteinExistence type="predicted"/>
<dbReference type="AlphaFoldDB" id="A0A856MDG5"/>
<dbReference type="InterPro" id="IPR011990">
    <property type="entry name" value="TPR-like_helical_dom_sf"/>
</dbReference>
<dbReference type="Pfam" id="PF12770">
    <property type="entry name" value="CHAT"/>
    <property type="match status" value="1"/>
</dbReference>
<accession>A0A856MDG5</accession>
<dbReference type="Proteomes" id="UP000503129">
    <property type="component" value="Chromosome"/>
</dbReference>
<dbReference type="RefSeq" id="WP_171976079.1">
    <property type="nucleotide sequence ID" value="NZ_CAWOXK010000001.1"/>
</dbReference>
<feature type="repeat" description="TPR" evidence="1">
    <location>
        <begin position="155"/>
        <end position="188"/>
    </location>
</feature>
<dbReference type="SUPFAM" id="SSF48452">
    <property type="entry name" value="TPR-like"/>
    <property type="match status" value="3"/>
</dbReference>
<organism evidence="3 4">
    <name type="scientific">Brasilonema sennae CENA114</name>
    <dbReference type="NCBI Taxonomy" id="415709"/>
    <lineage>
        <taxon>Bacteria</taxon>
        <taxon>Bacillati</taxon>
        <taxon>Cyanobacteriota</taxon>
        <taxon>Cyanophyceae</taxon>
        <taxon>Nostocales</taxon>
        <taxon>Scytonemataceae</taxon>
        <taxon>Brasilonema</taxon>
        <taxon>Bromeliae group (in: Brasilonema)</taxon>
    </lineage>
</organism>